<gene>
    <name evidence="13" type="ORF">EUGRSUZ_A00700</name>
</gene>
<name>A0A059DDJ8_EUCGR</name>
<evidence type="ECO:0000313" key="13">
    <source>
        <dbReference type="EMBL" id="KCW88315.1"/>
    </source>
</evidence>
<dbReference type="EMBL" id="KK198753">
    <property type="protein sequence ID" value="KCW88315.1"/>
    <property type="molecule type" value="Genomic_DNA"/>
</dbReference>
<dbReference type="Pfam" id="PF13855">
    <property type="entry name" value="LRR_8"/>
    <property type="match status" value="1"/>
</dbReference>
<dbReference type="SUPFAM" id="SSF52047">
    <property type="entry name" value="RNI-like"/>
    <property type="match status" value="1"/>
</dbReference>
<evidence type="ECO:0008006" key="14">
    <source>
        <dbReference type="Google" id="ProtNLM"/>
    </source>
</evidence>
<dbReference type="InterPro" id="IPR001611">
    <property type="entry name" value="Leu-rich_rpt"/>
</dbReference>
<dbReference type="GO" id="GO:0005886">
    <property type="term" value="C:plasma membrane"/>
    <property type="evidence" value="ECO:0007669"/>
    <property type="project" value="UniProtKB-SubCell"/>
</dbReference>
<comment type="similarity">
    <text evidence="2">Belongs to the RLP family.</text>
</comment>
<keyword evidence="11" id="KW-0325">Glycoprotein</keyword>
<dbReference type="InterPro" id="IPR032675">
    <property type="entry name" value="LRR_dom_sf"/>
</dbReference>
<accession>A0A059DDJ8</accession>
<keyword evidence="10" id="KW-0675">Receptor</keyword>
<feature type="signal peptide" evidence="12">
    <location>
        <begin position="1"/>
        <end position="21"/>
    </location>
</feature>
<dbReference type="SMART" id="SM00369">
    <property type="entry name" value="LRR_TYP"/>
    <property type="match status" value="6"/>
</dbReference>
<keyword evidence="5" id="KW-0812">Transmembrane</keyword>
<dbReference type="InterPro" id="IPR046956">
    <property type="entry name" value="RLP23-like"/>
</dbReference>
<keyword evidence="7" id="KW-0677">Repeat</keyword>
<dbReference type="PANTHER" id="PTHR48061:SF2">
    <property type="entry name" value="RECEPTOR LIKE PROTEIN 30-LIKE"/>
    <property type="match status" value="1"/>
</dbReference>
<feature type="chain" id="PRO_5001575261" description="Leucine-rich repeat-containing N-terminal plant-type domain-containing protein" evidence="12">
    <location>
        <begin position="22"/>
        <end position="865"/>
    </location>
</feature>
<dbReference type="SUPFAM" id="SSF52058">
    <property type="entry name" value="L domain-like"/>
    <property type="match status" value="1"/>
</dbReference>
<evidence type="ECO:0000256" key="3">
    <source>
        <dbReference type="ARBA" id="ARBA00022475"/>
    </source>
</evidence>
<keyword evidence="4" id="KW-0433">Leucine-rich repeat</keyword>
<proteinExistence type="inferred from homology"/>
<dbReference type="InParanoid" id="A0A059DDJ8"/>
<dbReference type="AlphaFoldDB" id="A0A059DDJ8"/>
<evidence type="ECO:0000256" key="8">
    <source>
        <dbReference type="ARBA" id="ARBA00022989"/>
    </source>
</evidence>
<keyword evidence="9" id="KW-0472">Membrane</keyword>
<dbReference type="FunFam" id="3.80.10.10:FF:000213">
    <property type="entry name" value="Tyrosine-sulfated glycopeptide receptor 1"/>
    <property type="match status" value="1"/>
</dbReference>
<dbReference type="InterPro" id="IPR003591">
    <property type="entry name" value="Leu-rich_rpt_typical-subtyp"/>
</dbReference>
<sequence>MVSWLLLAISTILTFSGVATASASDQRLGTDQRSLLLGLRNSLVFNASESSKLVQWDQSADSWSRVTCEDGLVVGLDLSEESISGGIDYSSNLFRLEFLRSLNLAFNNFNSMAILSGLANLSRLAHLNLSNAGIHWAYSCRVIAPDKPNLRSLIRDLGELRELYLDGVDVFAEGSEWCDTLSSSVQKLEVLSMSYCSLSGPISTSLMSLANLSVIQLDGNNLSTIVPSFLSNFSSLKTLSLWGAGLYGEFPHEIFQVQTLQTVDLSSNFLLHGSLPEFPENGSLQTLVLSFTNMSGRLLDSIGNLRNLSTIELEGCNFDGNIPSSFTNLSLLSYLIFSSNNFTGPVPSLSKSKNLVRITLSSNSLTGSIDLTQWESLSSLLILDLRSNLFEGNIHSSLFTYPSIKALLLSDNRFSSQLKGFFHAPSHMLKTLDLSNNDIGGELPMFIWELQGLNQLSLSSNNFSGSFHINWFLANQSKLSFLDLSHNYIRGNILGWIWTLESLNHLNLSSNLFEDSKTPLGNLTSTLDIVDLHSNKLRGNMLSFQSSASYLDFSNNNINYVIPDDISDNLSKLVFFSLSKNNLHGCIPQSICKIGNLEMLDLSHNHLNGSFPYCLMKEPLMVLNLRNNQLNGKIPQNIPITCNLGILDISENLLQGQIPLSLANCRTLDFVNIGDNQIDGTFPCHLGYLRVLEMLQIFDLSSNNFNGTLPTRLLASWVAMKANVDYYYPQYTFYDTKLETSRIYIEYAMRVTLKGVKLEFVEIPTMFKLIDFSSNRLEDPIPDTLGDLKLLHVLNLSHNALSGSIPPVLGNLVLNVSNNQLVGNIPISGQFLTFSKSSFEGNLGLCGLLLIKNHGGLLIINYGVK</sequence>
<organism evidence="13">
    <name type="scientific">Eucalyptus grandis</name>
    <name type="common">Flooded gum</name>
    <dbReference type="NCBI Taxonomy" id="71139"/>
    <lineage>
        <taxon>Eukaryota</taxon>
        <taxon>Viridiplantae</taxon>
        <taxon>Streptophyta</taxon>
        <taxon>Embryophyta</taxon>
        <taxon>Tracheophyta</taxon>
        <taxon>Spermatophyta</taxon>
        <taxon>Magnoliopsida</taxon>
        <taxon>eudicotyledons</taxon>
        <taxon>Gunneridae</taxon>
        <taxon>Pentapetalae</taxon>
        <taxon>rosids</taxon>
        <taxon>malvids</taxon>
        <taxon>Myrtales</taxon>
        <taxon>Myrtaceae</taxon>
        <taxon>Myrtoideae</taxon>
        <taxon>Eucalypteae</taxon>
        <taxon>Eucalyptus</taxon>
    </lineage>
</organism>
<reference evidence="13" key="1">
    <citation type="submission" date="2013-07" db="EMBL/GenBank/DDBJ databases">
        <title>The genome of Eucalyptus grandis.</title>
        <authorList>
            <person name="Schmutz J."/>
            <person name="Hayes R."/>
            <person name="Myburg A."/>
            <person name="Tuskan G."/>
            <person name="Grattapaglia D."/>
            <person name="Rokhsar D.S."/>
        </authorList>
    </citation>
    <scope>NUCLEOTIDE SEQUENCE</scope>
    <source>
        <tissue evidence="13">Leaf extractions</tissue>
    </source>
</reference>
<evidence type="ECO:0000256" key="5">
    <source>
        <dbReference type="ARBA" id="ARBA00022692"/>
    </source>
</evidence>
<evidence type="ECO:0000256" key="2">
    <source>
        <dbReference type="ARBA" id="ARBA00009592"/>
    </source>
</evidence>
<evidence type="ECO:0000256" key="7">
    <source>
        <dbReference type="ARBA" id="ARBA00022737"/>
    </source>
</evidence>
<evidence type="ECO:0000256" key="9">
    <source>
        <dbReference type="ARBA" id="ARBA00023136"/>
    </source>
</evidence>
<dbReference type="PANTHER" id="PTHR48061">
    <property type="entry name" value="LEUCINE-RICH REPEAT RECEPTOR PROTEIN KINASE EMS1-LIKE-RELATED"/>
    <property type="match status" value="1"/>
</dbReference>
<evidence type="ECO:0000256" key="12">
    <source>
        <dbReference type="SAM" id="SignalP"/>
    </source>
</evidence>
<evidence type="ECO:0000256" key="10">
    <source>
        <dbReference type="ARBA" id="ARBA00023170"/>
    </source>
</evidence>
<keyword evidence="8" id="KW-1133">Transmembrane helix</keyword>
<protein>
    <recommendedName>
        <fullName evidence="14">Leucine-rich repeat-containing N-terminal plant-type domain-containing protein</fullName>
    </recommendedName>
</protein>
<evidence type="ECO:0000256" key="4">
    <source>
        <dbReference type="ARBA" id="ARBA00022614"/>
    </source>
</evidence>
<evidence type="ECO:0000256" key="11">
    <source>
        <dbReference type="ARBA" id="ARBA00023180"/>
    </source>
</evidence>
<keyword evidence="3" id="KW-1003">Cell membrane</keyword>
<dbReference type="Pfam" id="PF00560">
    <property type="entry name" value="LRR_1"/>
    <property type="match status" value="6"/>
</dbReference>
<keyword evidence="6 12" id="KW-0732">Signal</keyword>
<dbReference type="Gene3D" id="3.80.10.10">
    <property type="entry name" value="Ribonuclease Inhibitor"/>
    <property type="match status" value="6"/>
</dbReference>
<comment type="subcellular location">
    <subcellularLocation>
        <location evidence="1">Cell membrane</location>
        <topology evidence="1">Single-pass type I membrane protein</topology>
    </subcellularLocation>
</comment>
<dbReference type="Gramene" id="KCW88315">
    <property type="protein sequence ID" value="KCW88315"/>
    <property type="gene ID" value="EUGRSUZ_A00700"/>
</dbReference>
<evidence type="ECO:0000256" key="6">
    <source>
        <dbReference type="ARBA" id="ARBA00022729"/>
    </source>
</evidence>
<evidence type="ECO:0000256" key="1">
    <source>
        <dbReference type="ARBA" id="ARBA00004251"/>
    </source>
</evidence>
<dbReference type="PRINTS" id="PR00019">
    <property type="entry name" value="LEURICHRPT"/>
</dbReference>